<sequence length="246" mass="27475">MELDIPLSSINLVKNRDYIYMEGTGYVTNKHGERLGYHFLHSVSFLQTHNLPNRVRGNVSLIGFWRQIAPNTMELYATGIMDPVDDGLIRKLVVPNMATLFLSSLRYAYCGRMRKLAFMLEKRYEESKLQGAPNKKSVCVTCFAPITGRRIGDFGKSNSTCELCFGLVCSGCKIVRKLSFVDADLQLSQRKVTFCTGEVAAMNAANIARATMLSKKRHVNPTSSVKTTFSSISGVSSDELSYSKHF</sequence>
<comment type="caution">
    <text evidence="1">The sequence shown here is derived from an EMBL/GenBank/DDBJ whole genome shotgun (WGS) entry which is preliminary data.</text>
</comment>
<proteinExistence type="predicted"/>
<protein>
    <submittedName>
        <fullName evidence="1">Unnamed protein product</fullName>
    </submittedName>
</protein>
<gene>
    <name evidence="1" type="ORF">Plil01_000800800</name>
</gene>
<dbReference type="InterPro" id="IPR052727">
    <property type="entry name" value="Rab4/Rab5_effector"/>
</dbReference>
<dbReference type="EMBL" id="BSXW01000380">
    <property type="protein sequence ID" value="GMF20574.1"/>
    <property type="molecule type" value="Genomic_DNA"/>
</dbReference>
<evidence type="ECO:0000313" key="1">
    <source>
        <dbReference type="EMBL" id="GMF20574.1"/>
    </source>
</evidence>
<accession>A0A9W6WNI5</accession>
<evidence type="ECO:0000313" key="2">
    <source>
        <dbReference type="Proteomes" id="UP001165083"/>
    </source>
</evidence>
<dbReference type="Proteomes" id="UP001165083">
    <property type="component" value="Unassembled WGS sequence"/>
</dbReference>
<dbReference type="AlphaFoldDB" id="A0A9W6WNI5"/>
<reference evidence="1" key="1">
    <citation type="submission" date="2023-04" db="EMBL/GenBank/DDBJ databases">
        <title>Phytophthora lilii NBRC 32176.</title>
        <authorList>
            <person name="Ichikawa N."/>
            <person name="Sato H."/>
            <person name="Tonouchi N."/>
        </authorList>
    </citation>
    <scope>NUCLEOTIDE SEQUENCE</scope>
    <source>
        <strain evidence="1">NBRC 32176</strain>
    </source>
</reference>
<dbReference type="PANTHER" id="PTHR13510:SF44">
    <property type="entry name" value="RABENOSYN-5"/>
    <property type="match status" value="1"/>
</dbReference>
<organism evidence="1 2">
    <name type="scientific">Phytophthora lilii</name>
    <dbReference type="NCBI Taxonomy" id="2077276"/>
    <lineage>
        <taxon>Eukaryota</taxon>
        <taxon>Sar</taxon>
        <taxon>Stramenopiles</taxon>
        <taxon>Oomycota</taxon>
        <taxon>Peronosporomycetes</taxon>
        <taxon>Peronosporales</taxon>
        <taxon>Peronosporaceae</taxon>
        <taxon>Phytophthora</taxon>
    </lineage>
</organism>
<keyword evidence="2" id="KW-1185">Reference proteome</keyword>
<name>A0A9W6WNI5_9STRA</name>
<dbReference type="PANTHER" id="PTHR13510">
    <property type="entry name" value="FYVE-FINGER-CONTAINING RAB5 EFFECTOR PROTEIN RABENOSYN-5-RELATED"/>
    <property type="match status" value="1"/>
</dbReference>